<dbReference type="InterPro" id="IPR005819">
    <property type="entry name" value="H1/H5"/>
</dbReference>
<gene>
    <name evidence="5" type="ORF">TSOC_001457</name>
</gene>
<evidence type="ECO:0000256" key="1">
    <source>
        <dbReference type="ARBA" id="ARBA00023125"/>
    </source>
</evidence>
<feature type="compositionally biased region" description="Basic residues" evidence="3">
    <location>
        <begin position="107"/>
        <end position="118"/>
    </location>
</feature>
<dbReference type="InterPro" id="IPR005818">
    <property type="entry name" value="Histone_H1/H5_H15"/>
</dbReference>
<comment type="subcellular location">
    <subcellularLocation>
        <location evidence="2">Nucleus</location>
    </subcellularLocation>
</comment>
<dbReference type="Gene3D" id="1.10.10.10">
    <property type="entry name" value="Winged helix-like DNA-binding domain superfamily/Winged helix DNA-binding domain"/>
    <property type="match status" value="1"/>
</dbReference>
<dbReference type="OrthoDB" id="1110759at2759"/>
<dbReference type="AlphaFoldDB" id="A0A2J8AGK9"/>
<dbReference type="PRINTS" id="PR00624">
    <property type="entry name" value="HISTONEH5"/>
</dbReference>
<dbReference type="CDD" id="cd00073">
    <property type="entry name" value="H15"/>
    <property type="match status" value="1"/>
</dbReference>
<name>A0A2J8AGK9_9CHLO</name>
<reference evidence="5 6" key="1">
    <citation type="journal article" date="2017" name="Mol. Biol. Evol.">
        <title>The 4-celled Tetrabaena socialis nuclear genome reveals the essential components for genetic control of cell number at the origin of multicellularity in the volvocine lineage.</title>
        <authorList>
            <person name="Featherston J."/>
            <person name="Arakaki Y."/>
            <person name="Hanschen E.R."/>
            <person name="Ferris P.J."/>
            <person name="Michod R.E."/>
            <person name="Olson B.J.S.C."/>
            <person name="Nozaki H."/>
            <person name="Durand P.M."/>
        </authorList>
    </citation>
    <scope>NUCLEOTIDE SEQUENCE [LARGE SCALE GENOMIC DNA]</scope>
    <source>
        <strain evidence="5 6">NIES-571</strain>
    </source>
</reference>
<keyword evidence="6" id="KW-1185">Reference proteome</keyword>
<sequence>MAEVKKTPPSHPPYLEMITEALGSLKERESRPRSGSSIPAIAKWIEAHHGKEIVSRNEKWKKRLNYMLKTYTQQGKLTKVRASYKLSDEIKSDRKKAAKAPQEAKPKRAAAKPKTPAKPKKEAAKPKPKTAPAKPKTAAAKPKAAAAKPKKAAAKPTKAAAKPKTAAPKAKATPAATKKATPRAAAKTKTAAPATASKKRAAPTKKTPARKAAKK</sequence>
<dbReference type="SMART" id="SM00526">
    <property type="entry name" value="H15"/>
    <property type="match status" value="1"/>
</dbReference>
<dbReference type="GO" id="GO:0030527">
    <property type="term" value="F:structural constituent of chromatin"/>
    <property type="evidence" value="ECO:0007669"/>
    <property type="project" value="InterPro"/>
</dbReference>
<protein>
    <submittedName>
        <fullName evidence="5">Histone H1-I</fullName>
    </submittedName>
</protein>
<evidence type="ECO:0000256" key="3">
    <source>
        <dbReference type="SAM" id="MobiDB-lite"/>
    </source>
</evidence>
<keyword evidence="2" id="KW-0539">Nucleus</keyword>
<dbReference type="PROSITE" id="PS51504">
    <property type="entry name" value="H15"/>
    <property type="match status" value="1"/>
</dbReference>
<accession>A0A2J8AGK9</accession>
<feature type="region of interest" description="Disordered" evidence="3">
    <location>
        <begin position="85"/>
        <end position="215"/>
    </location>
</feature>
<dbReference type="Proteomes" id="UP000236333">
    <property type="component" value="Unassembled WGS sequence"/>
</dbReference>
<evidence type="ECO:0000256" key="2">
    <source>
        <dbReference type="RuleBase" id="RU003894"/>
    </source>
</evidence>
<dbReference type="GO" id="GO:0006334">
    <property type="term" value="P:nucleosome assembly"/>
    <property type="evidence" value="ECO:0007669"/>
    <property type="project" value="InterPro"/>
</dbReference>
<evidence type="ECO:0000313" key="6">
    <source>
        <dbReference type="Proteomes" id="UP000236333"/>
    </source>
</evidence>
<dbReference type="Pfam" id="PF00538">
    <property type="entry name" value="Linker_histone"/>
    <property type="match status" value="1"/>
</dbReference>
<feature type="compositionally biased region" description="Low complexity" evidence="3">
    <location>
        <begin position="154"/>
        <end position="196"/>
    </location>
</feature>
<feature type="domain" description="H15" evidence="4">
    <location>
        <begin position="10"/>
        <end position="88"/>
    </location>
</feature>
<dbReference type="InterPro" id="IPR036388">
    <property type="entry name" value="WH-like_DNA-bd_sf"/>
</dbReference>
<feature type="compositionally biased region" description="Low complexity" evidence="3">
    <location>
        <begin position="130"/>
        <end position="147"/>
    </location>
</feature>
<feature type="compositionally biased region" description="Basic residues" evidence="3">
    <location>
        <begin position="197"/>
        <end position="215"/>
    </location>
</feature>
<evidence type="ECO:0000313" key="5">
    <source>
        <dbReference type="EMBL" id="PNH11668.1"/>
    </source>
</evidence>
<proteinExistence type="inferred from homology"/>
<dbReference type="GO" id="GO:0000786">
    <property type="term" value="C:nucleosome"/>
    <property type="evidence" value="ECO:0007669"/>
    <property type="project" value="InterPro"/>
</dbReference>
<dbReference type="EMBL" id="PGGS01000024">
    <property type="protein sequence ID" value="PNH11668.1"/>
    <property type="molecule type" value="Genomic_DNA"/>
</dbReference>
<keyword evidence="2" id="KW-0158">Chromosome</keyword>
<comment type="caution">
    <text evidence="5">The sequence shown here is derived from an EMBL/GenBank/DDBJ whole genome shotgun (WGS) entry which is preliminary data.</text>
</comment>
<keyword evidence="1 2" id="KW-0238">DNA-binding</keyword>
<comment type="similarity">
    <text evidence="2">Belongs to the histone H1/H5 family.</text>
</comment>
<dbReference type="InterPro" id="IPR036390">
    <property type="entry name" value="WH_DNA-bd_sf"/>
</dbReference>
<evidence type="ECO:0000259" key="4">
    <source>
        <dbReference type="PROSITE" id="PS51504"/>
    </source>
</evidence>
<organism evidence="5 6">
    <name type="scientific">Tetrabaena socialis</name>
    <dbReference type="NCBI Taxonomy" id="47790"/>
    <lineage>
        <taxon>Eukaryota</taxon>
        <taxon>Viridiplantae</taxon>
        <taxon>Chlorophyta</taxon>
        <taxon>core chlorophytes</taxon>
        <taxon>Chlorophyceae</taxon>
        <taxon>CS clade</taxon>
        <taxon>Chlamydomonadales</taxon>
        <taxon>Tetrabaenaceae</taxon>
        <taxon>Tetrabaena</taxon>
    </lineage>
</organism>
<dbReference type="GO" id="GO:0005634">
    <property type="term" value="C:nucleus"/>
    <property type="evidence" value="ECO:0007669"/>
    <property type="project" value="UniProtKB-SubCell"/>
</dbReference>
<dbReference type="SUPFAM" id="SSF46785">
    <property type="entry name" value="Winged helix' DNA-binding domain"/>
    <property type="match status" value="1"/>
</dbReference>
<dbReference type="GO" id="GO:0003677">
    <property type="term" value="F:DNA binding"/>
    <property type="evidence" value="ECO:0007669"/>
    <property type="project" value="UniProtKB-KW"/>
</dbReference>